<dbReference type="EMBL" id="CM031811">
    <property type="protein sequence ID" value="KAG6660153.1"/>
    <property type="molecule type" value="Genomic_DNA"/>
</dbReference>
<evidence type="ECO:0000313" key="2">
    <source>
        <dbReference type="Proteomes" id="UP000811609"/>
    </source>
</evidence>
<proteinExistence type="predicted"/>
<dbReference type="AlphaFoldDB" id="A0A8T1R197"/>
<comment type="caution">
    <text evidence="1">The sequence shown here is derived from an EMBL/GenBank/DDBJ whole genome shotgun (WGS) entry which is preliminary data.</text>
</comment>
<organism evidence="1 2">
    <name type="scientific">Carya illinoinensis</name>
    <name type="common">Pecan</name>
    <dbReference type="NCBI Taxonomy" id="32201"/>
    <lineage>
        <taxon>Eukaryota</taxon>
        <taxon>Viridiplantae</taxon>
        <taxon>Streptophyta</taxon>
        <taxon>Embryophyta</taxon>
        <taxon>Tracheophyta</taxon>
        <taxon>Spermatophyta</taxon>
        <taxon>Magnoliopsida</taxon>
        <taxon>eudicotyledons</taxon>
        <taxon>Gunneridae</taxon>
        <taxon>Pentapetalae</taxon>
        <taxon>rosids</taxon>
        <taxon>fabids</taxon>
        <taxon>Fagales</taxon>
        <taxon>Juglandaceae</taxon>
        <taxon>Carya</taxon>
    </lineage>
</organism>
<name>A0A8T1R197_CARIL</name>
<reference evidence="1" key="1">
    <citation type="submission" date="2020-12" db="EMBL/GenBank/DDBJ databases">
        <title>WGS assembly of Carya illinoinensis cv. Pawnee.</title>
        <authorList>
            <person name="Platts A."/>
            <person name="Shu S."/>
            <person name="Wright S."/>
            <person name="Barry K."/>
            <person name="Edger P."/>
            <person name="Pires J.C."/>
            <person name="Schmutz J."/>
        </authorList>
    </citation>
    <scope>NUCLEOTIDE SEQUENCE</scope>
    <source>
        <tissue evidence="1">Leaf</tissue>
    </source>
</reference>
<accession>A0A8T1R197</accession>
<protein>
    <submittedName>
        <fullName evidence="1">Uncharacterized protein</fullName>
    </submittedName>
</protein>
<evidence type="ECO:0000313" key="1">
    <source>
        <dbReference type="EMBL" id="KAG6660153.1"/>
    </source>
</evidence>
<dbReference type="Proteomes" id="UP000811609">
    <property type="component" value="Chromosome 3"/>
</dbReference>
<gene>
    <name evidence="1" type="ORF">CIPAW_03G085800</name>
</gene>
<sequence length="147" mass="17004">MHLYNLMNIQETALHWIRRLLFSLSLLSLPASFSPPFSLSLVFVRAQKIERDSSPPRKIKANPWFLSSNQVRSSSPFSSHVFCSLPFSISLCNDISSPILPLVFSSRRSRVIYWVASFSTWRNVLLPSVEFVKVYWLQMLQLYSCSQ</sequence>
<keyword evidence="2" id="KW-1185">Reference proteome</keyword>